<dbReference type="PANTHER" id="PTHR43568:SF1">
    <property type="entry name" value="P PROTEIN"/>
    <property type="match status" value="1"/>
</dbReference>
<evidence type="ECO:0000313" key="9">
    <source>
        <dbReference type="Proteomes" id="UP000033558"/>
    </source>
</evidence>
<evidence type="ECO:0000256" key="6">
    <source>
        <dbReference type="SAM" id="Phobius"/>
    </source>
</evidence>
<gene>
    <name evidence="8" type="ORF">JG30_13350</name>
</gene>
<reference evidence="8 9" key="1">
    <citation type="submission" date="2015-01" db="EMBL/GenBank/DDBJ databases">
        <title>Comparative genomics of the lactic acid bacteria isolated from the honey bee gut.</title>
        <authorList>
            <person name="Ellegaard K.M."/>
            <person name="Tamarit D."/>
            <person name="Javelind E."/>
            <person name="Olofsson T."/>
            <person name="Andersson S.G."/>
            <person name="Vasquez A."/>
        </authorList>
    </citation>
    <scope>NUCLEOTIDE SEQUENCE [LARGE SCALE GENOMIC DNA]</scope>
    <source>
        <strain evidence="8 9">Bin4</strain>
    </source>
</reference>
<organism evidence="8 9">
    <name type="scientific">Bombilactobacillus mellifer</name>
    <dbReference type="NCBI Taxonomy" id="1218492"/>
    <lineage>
        <taxon>Bacteria</taxon>
        <taxon>Bacillati</taxon>
        <taxon>Bacillota</taxon>
        <taxon>Bacilli</taxon>
        <taxon>Lactobacillales</taxon>
        <taxon>Lactobacillaceae</taxon>
        <taxon>Bombilactobacillus</taxon>
    </lineage>
</organism>
<feature type="transmembrane region" description="Helical" evidence="6">
    <location>
        <begin position="233"/>
        <end position="255"/>
    </location>
</feature>
<dbReference type="GO" id="GO:0055085">
    <property type="term" value="P:transmembrane transport"/>
    <property type="evidence" value="ECO:0007669"/>
    <property type="project" value="InterPro"/>
</dbReference>
<sequence length="369" mass="40862">MQIFKTLATDTMLWLAAAAAIITSFLSTPQVADINFHTLYSLLSMMILVQILEDIGLLQYFSSKFTAKARDTRQLMWMLVILAFGGAMLITNDVTVLIMVPLFFRAGHQPHTNQIWGVVLITAAANIGSALTPFGNTHNLFLLSHYNLALFDFFKISVPYSLLGLLLLLLITWVLIKPRTLEVHVKHYNIQPRALIIALIVTIITFLAVFKIIPTLIAVAVAVTAAILLDKAILFRVDYATILTFLCFFVAVGNISRFPSIARVLQNLVHTPQSTFLTAVGFSQFMSNVPATILIAKFTQNIPAIFLGTNTGGLGTTIASMCNLLAYKQYIIHSQKRHLGAYFVHSLLVNLILLIIIGLLSWGLMLIFP</sequence>
<evidence type="ECO:0000256" key="3">
    <source>
        <dbReference type="ARBA" id="ARBA00022692"/>
    </source>
</evidence>
<feature type="transmembrane region" description="Helical" evidence="6">
    <location>
        <begin position="276"/>
        <end position="296"/>
    </location>
</feature>
<dbReference type="Pfam" id="PF03600">
    <property type="entry name" value="CitMHS"/>
    <property type="match status" value="1"/>
</dbReference>
<dbReference type="RefSeq" id="WP_046317379.1">
    <property type="nucleotide sequence ID" value="NZ_JAMBKK010000003.1"/>
</dbReference>
<feature type="transmembrane region" description="Helical" evidence="6">
    <location>
        <begin position="339"/>
        <end position="368"/>
    </location>
</feature>
<proteinExistence type="predicted"/>
<name>A0A0F4LPZ6_9LACO</name>
<evidence type="ECO:0000256" key="1">
    <source>
        <dbReference type="ARBA" id="ARBA00004141"/>
    </source>
</evidence>
<feature type="transmembrane region" description="Helical" evidence="6">
    <location>
        <begin position="156"/>
        <end position="176"/>
    </location>
</feature>
<comment type="caution">
    <text evidence="8">The sequence shown here is derived from an EMBL/GenBank/DDBJ whole genome shotgun (WGS) entry which is preliminary data.</text>
</comment>
<dbReference type="EMBL" id="JXJQ01000010">
    <property type="protein sequence ID" value="KJY60650.1"/>
    <property type="molecule type" value="Genomic_DNA"/>
</dbReference>
<feature type="transmembrane region" description="Helical" evidence="6">
    <location>
        <begin position="302"/>
        <end position="327"/>
    </location>
</feature>
<dbReference type="PANTHER" id="PTHR43568">
    <property type="entry name" value="P PROTEIN"/>
    <property type="match status" value="1"/>
</dbReference>
<dbReference type="PATRIC" id="fig|1218492.5.peg.1386"/>
<dbReference type="Proteomes" id="UP000033558">
    <property type="component" value="Unassembled WGS sequence"/>
</dbReference>
<feature type="transmembrane region" description="Helical" evidence="6">
    <location>
        <begin position="115"/>
        <end position="136"/>
    </location>
</feature>
<evidence type="ECO:0000256" key="2">
    <source>
        <dbReference type="ARBA" id="ARBA00022448"/>
    </source>
</evidence>
<dbReference type="STRING" id="1218492.JG30_13350"/>
<dbReference type="HOGENOM" id="CLU_063025_0_0_9"/>
<feature type="domain" description="Citrate transporter-like" evidence="7">
    <location>
        <begin position="12"/>
        <end position="299"/>
    </location>
</feature>
<keyword evidence="9" id="KW-1185">Reference proteome</keyword>
<keyword evidence="4 6" id="KW-1133">Transmembrane helix</keyword>
<evidence type="ECO:0000256" key="4">
    <source>
        <dbReference type="ARBA" id="ARBA00022989"/>
    </source>
</evidence>
<feature type="transmembrane region" description="Helical" evidence="6">
    <location>
        <begin position="12"/>
        <end position="32"/>
    </location>
</feature>
<keyword evidence="2" id="KW-0813">Transport</keyword>
<dbReference type="AlphaFoldDB" id="A0A0F4LPZ6"/>
<evidence type="ECO:0000313" key="8">
    <source>
        <dbReference type="EMBL" id="KJY60650.1"/>
    </source>
</evidence>
<feature type="transmembrane region" description="Helical" evidence="6">
    <location>
        <begin position="74"/>
        <end position="103"/>
    </location>
</feature>
<keyword evidence="3 6" id="KW-0812">Transmembrane</keyword>
<comment type="subcellular location">
    <subcellularLocation>
        <location evidence="1">Membrane</location>
        <topology evidence="1">Multi-pass membrane protein</topology>
    </subcellularLocation>
</comment>
<dbReference type="InterPro" id="IPR004680">
    <property type="entry name" value="Cit_transptr-like_dom"/>
</dbReference>
<feature type="transmembrane region" description="Helical" evidence="6">
    <location>
        <begin position="39"/>
        <end position="62"/>
    </location>
</feature>
<accession>A0A0F4LPZ6</accession>
<evidence type="ECO:0000256" key="5">
    <source>
        <dbReference type="ARBA" id="ARBA00023136"/>
    </source>
</evidence>
<keyword evidence="5 6" id="KW-0472">Membrane</keyword>
<dbReference type="GO" id="GO:0016020">
    <property type="term" value="C:membrane"/>
    <property type="evidence" value="ECO:0007669"/>
    <property type="project" value="UniProtKB-SubCell"/>
</dbReference>
<dbReference type="InterPro" id="IPR051475">
    <property type="entry name" value="Diverse_Ion_Transporter"/>
</dbReference>
<evidence type="ECO:0000259" key="7">
    <source>
        <dbReference type="Pfam" id="PF03600"/>
    </source>
</evidence>
<feature type="transmembrane region" description="Helical" evidence="6">
    <location>
        <begin position="196"/>
        <end position="227"/>
    </location>
</feature>
<protein>
    <recommendedName>
        <fullName evidence="7">Citrate transporter-like domain-containing protein</fullName>
    </recommendedName>
</protein>